<accession>A0A846QE08</accession>
<evidence type="ECO:0000256" key="2">
    <source>
        <dbReference type="ARBA" id="ARBA00022490"/>
    </source>
</evidence>
<dbReference type="SUPFAM" id="SSF55729">
    <property type="entry name" value="Acyl-CoA N-acyltransferases (Nat)"/>
    <property type="match status" value="1"/>
</dbReference>
<dbReference type="InterPro" id="IPR016181">
    <property type="entry name" value="Acyl_CoA_acyltransferase"/>
</dbReference>
<comment type="catalytic activity">
    <reaction evidence="7 15">
        <text>N-terminal L-lysyl-[protein] + L-leucyl-tRNA(Leu) = N-terminal L-leucyl-L-lysyl-[protein] + tRNA(Leu) + H(+)</text>
        <dbReference type="Rhea" id="RHEA:12340"/>
        <dbReference type="Rhea" id="RHEA-COMP:9613"/>
        <dbReference type="Rhea" id="RHEA-COMP:9622"/>
        <dbReference type="Rhea" id="RHEA-COMP:12670"/>
        <dbReference type="Rhea" id="RHEA-COMP:12671"/>
        <dbReference type="ChEBI" id="CHEBI:15378"/>
        <dbReference type="ChEBI" id="CHEBI:65249"/>
        <dbReference type="ChEBI" id="CHEBI:78442"/>
        <dbReference type="ChEBI" id="CHEBI:78494"/>
        <dbReference type="ChEBI" id="CHEBI:133043"/>
        <dbReference type="EC" id="2.3.2.6"/>
    </reaction>
</comment>
<dbReference type="GO" id="GO:0008914">
    <property type="term" value="F:leucyl-tRNA--protein transferase activity"/>
    <property type="evidence" value="ECO:0007669"/>
    <property type="project" value="UniProtKB-UniRule"/>
</dbReference>
<dbReference type="Gene3D" id="3.30.70.3550">
    <property type="entry name" value="Leucyl/phenylalanyl-tRNA-protein transferase, N-terminal domain"/>
    <property type="match status" value="1"/>
</dbReference>
<evidence type="ECO:0000256" key="8">
    <source>
        <dbReference type="ARBA" id="ARBA00054043"/>
    </source>
</evidence>
<dbReference type="PANTHER" id="PTHR30098:SF2">
    <property type="entry name" value="LEUCYL_PHENYLALANYL-TRNA--PROTEIN TRANSFERASE"/>
    <property type="match status" value="1"/>
</dbReference>
<evidence type="ECO:0000256" key="10">
    <source>
        <dbReference type="ARBA" id="ARBA00066767"/>
    </source>
</evidence>
<sequence length="235" mass="26669">MSIEYLRTMNMWFPDPEEAGPDGLLAFGGDLSPERLVAAYANGIFPWYGPGEPILWWCPDPRLVLEPSELHIPRSLRRVINARRFRITLDEAFPAVIGGCAHVCRGDDVGTWLVPEMIEAYNRLHALGVAHSVEAWDGDELVGGLYGVAVGRVFFGESMFHLRPDASKVAFVHLARLLERWDYGLVDCQQTTHHLLRFGAYEISRAEFLERLVRLREERPAPSAWIMPEGFDPLR</sequence>
<dbReference type="RefSeq" id="WP_167939732.1">
    <property type="nucleotide sequence ID" value="NZ_JAATJA010000001.1"/>
</dbReference>
<evidence type="ECO:0000256" key="15">
    <source>
        <dbReference type="HAMAP-Rule" id="MF_00688"/>
    </source>
</evidence>
<reference evidence="16 17" key="1">
    <citation type="submission" date="2020-03" db="EMBL/GenBank/DDBJ databases">
        <title>Genomic Encyclopedia of Type Strains, Phase IV (KMG-IV): sequencing the most valuable type-strain genomes for metagenomic binning, comparative biology and taxonomic classification.</title>
        <authorList>
            <person name="Goeker M."/>
        </authorList>
    </citation>
    <scope>NUCLEOTIDE SEQUENCE [LARGE SCALE GENOMIC DNA]</scope>
    <source>
        <strain evidence="16 17">DSM 24233</strain>
    </source>
</reference>
<dbReference type="HAMAP" id="MF_00688">
    <property type="entry name" value="Leu_Phe_trans"/>
    <property type="match status" value="1"/>
</dbReference>
<comment type="function">
    <text evidence="8 15">Functions in the N-end rule pathway of protein degradation where it conjugates Leu, Phe and, less efficiently, Met from aminoacyl-tRNAs to the N-termini of proteins containing an N-terminal arginine or lysine.</text>
</comment>
<evidence type="ECO:0000256" key="13">
    <source>
        <dbReference type="ARBA" id="ARBA00077165"/>
    </source>
</evidence>
<dbReference type="InterPro" id="IPR042221">
    <property type="entry name" value="Leu/Phe-tRNA_Trfase_N"/>
</dbReference>
<evidence type="ECO:0000256" key="11">
    <source>
        <dbReference type="ARBA" id="ARBA00074372"/>
    </source>
</evidence>
<evidence type="ECO:0000256" key="7">
    <source>
        <dbReference type="ARBA" id="ARBA00051538"/>
    </source>
</evidence>
<keyword evidence="3 15" id="KW-0808">Transferase</keyword>
<evidence type="ECO:0000256" key="1">
    <source>
        <dbReference type="ARBA" id="ARBA00004496"/>
    </source>
</evidence>
<evidence type="ECO:0000256" key="4">
    <source>
        <dbReference type="ARBA" id="ARBA00023315"/>
    </source>
</evidence>
<keyword evidence="17" id="KW-1185">Reference proteome</keyword>
<evidence type="ECO:0000256" key="14">
    <source>
        <dbReference type="ARBA" id="ARBA00083640"/>
    </source>
</evidence>
<dbReference type="Pfam" id="PF03588">
    <property type="entry name" value="Leu_Phe_trans"/>
    <property type="match status" value="1"/>
</dbReference>
<evidence type="ECO:0000256" key="12">
    <source>
        <dbReference type="ARBA" id="ARBA00077136"/>
    </source>
</evidence>
<comment type="subcellular location">
    <subcellularLocation>
        <location evidence="1 15">Cytoplasm</location>
    </subcellularLocation>
</comment>
<comment type="catalytic activity">
    <reaction evidence="5 15">
        <text>L-phenylalanyl-tRNA(Phe) + an N-terminal L-alpha-aminoacyl-[protein] = an N-terminal L-phenylalanyl-L-alpha-aminoacyl-[protein] + tRNA(Phe)</text>
        <dbReference type="Rhea" id="RHEA:43632"/>
        <dbReference type="Rhea" id="RHEA-COMP:9668"/>
        <dbReference type="Rhea" id="RHEA-COMP:9699"/>
        <dbReference type="Rhea" id="RHEA-COMP:10636"/>
        <dbReference type="Rhea" id="RHEA-COMP:10637"/>
        <dbReference type="ChEBI" id="CHEBI:78442"/>
        <dbReference type="ChEBI" id="CHEBI:78531"/>
        <dbReference type="ChEBI" id="CHEBI:78597"/>
        <dbReference type="ChEBI" id="CHEBI:83561"/>
        <dbReference type="EC" id="2.3.2.6"/>
    </reaction>
</comment>
<name>A0A846QE08_9BACT</name>
<evidence type="ECO:0000256" key="5">
    <source>
        <dbReference type="ARBA" id="ARBA00050607"/>
    </source>
</evidence>
<proteinExistence type="inferred from homology"/>
<keyword evidence="4 15" id="KW-0012">Acyltransferase</keyword>
<dbReference type="PANTHER" id="PTHR30098">
    <property type="entry name" value="LEUCYL/PHENYLALANYL-TRNA--PROTEIN TRANSFERASE"/>
    <property type="match status" value="1"/>
</dbReference>
<dbReference type="FunFam" id="3.30.70.3550:FF:000001">
    <property type="entry name" value="Leucyl/phenylalanyl-tRNA--protein transferase"/>
    <property type="match status" value="1"/>
</dbReference>
<keyword evidence="2 15" id="KW-0963">Cytoplasm</keyword>
<dbReference type="InterPro" id="IPR004616">
    <property type="entry name" value="Leu/Phe-tRNA_Trfase"/>
</dbReference>
<dbReference type="GO" id="GO:0030163">
    <property type="term" value="P:protein catabolic process"/>
    <property type="evidence" value="ECO:0007669"/>
    <property type="project" value="UniProtKB-UniRule"/>
</dbReference>
<dbReference type="InterPro" id="IPR042203">
    <property type="entry name" value="Leu/Phe-tRNA_Trfase_C"/>
</dbReference>
<evidence type="ECO:0000256" key="9">
    <source>
        <dbReference type="ARBA" id="ARBA00061535"/>
    </source>
</evidence>
<evidence type="ECO:0000256" key="6">
    <source>
        <dbReference type="ARBA" id="ARBA00050652"/>
    </source>
</evidence>
<dbReference type="EMBL" id="JAATJA010000001">
    <property type="protein sequence ID" value="NJB66608.1"/>
    <property type="molecule type" value="Genomic_DNA"/>
</dbReference>
<gene>
    <name evidence="15" type="primary">aat</name>
    <name evidence="16" type="ORF">GGQ74_000248</name>
</gene>
<evidence type="ECO:0000256" key="3">
    <source>
        <dbReference type="ARBA" id="ARBA00022679"/>
    </source>
</evidence>
<evidence type="ECO:0000313" key="16">
    <source>
        <dbReference type="EMBL" id="NJB66608.1"/>
    </source>
</evidence>
<comment type="caution">
    <text evidence="16">The sequence shown here is derived from an EMBL/GenBank/DDBJ whole genome shotgun (WGS) entry which is preliminary data.</text>
</comment>
<protein>
    <recommendedName>
        <fullName evidence="11 15">Leucyl/phenylalanyl-tRNA--protein transferase</fullName>
        <ecNumber evidence="10 15">2.3.2.6</ecNumber>
    </recommendedName>
    <alternativeName>
        <fullName evidence="12 15">L/F-transferase</fullName>
    </alternativeName>
    <alternativeName>
        <fullName evidence="13 15">Leucyltransferase</fullName>
    </alternativeName>
    <alternativeName>
        <fullName evidence="14 15">Phenyalanyltransferase</fullName>
    </alternativeName>
</protein>
<dbReference type="GO" id="GO:0005737">
    <property type="term" value="C:cytoplasm"/>
    <property type="evidence" value="ECO:0007669"/>
    <property type="project" value="UniProtKB-SubCell"/>
</dbReference>
<organism evidence="16 17">
    <name type="scientific">Desulfobaculum xiamenense</name>
    <dbReference type="NCBI Taxonomy" id="995050"/>
    <lineage>
        <taxon>Bacteria</taxon>
        <taxon>Pseudomonadati</taxon>
        <taxon>Thermodesulfobacteriota</taxon>
        <taxon>Desulfovibrionia</taxon>
        <taxon>Desulfovibrionales</taxon>
        <taxon>Desulfovibrionaceae</taxon>
        <taxon>Desulfobaculum</taxon>
    </lineage>
</organism>
<comment type="similarity">
    <text evidence="9 15">Belongs to the L/F-transferase family.</text>
</comment>
<dbReference type="EC" id="2.3.2.6" evidence="10 15"/>
<dbReference type="Proteomes" id="UP000580856">
    <property type="component" value="Unassembled WGS sequence"/>
</dbReference>
<dbReference type="Gene3D" id="3.40.630.70">
    <property type="entry name" value="Leucyl/phenylalanyl-tRNA-protein transferase, C-terminal domain"/>
    <property type="match status" value="1"/>
</dbReference>
<evidence type="ECO:0000313" key="17">
    <source>
        <dbReference type="Proteomes" id="UP000580856"/>
    </source>
</evidence>
<dbReference type="NCBIfam" id="TIGR00667">
    <property type="entry name" value="aat"/>
    <property type="match status" value="1"/>
</dbReference>
<dbReference type="FunFam" id="3.40.630.70:FF:000001">
    <property type="entry name" value="Leucyl/phenylalanyl-tRNA--protein transferase"/>
    <property type="match status" value="1"/>
</dbReference>
<comment type="catalytic activity">
    <reaction evidence="6 15">
        <text>N-terminal L-arginyl-[protein] + L-leucyl-tRNA(Leu) = N-terminal L-leucyl-L-arginyl-[protein] + tRNA(Leu) + H(+)</text>
        <dbReference type="Rhea" id="RHEA:50416"/>
        <dbReference type="Rhea" id="RHEA-COMP:9613"/>
        <dbReference type="Rhea" id="RHEA-COMP:9622"/>
        <dbReference type="Rhea" id="RHEA-COMP:12672"/>
        <dbReference type="Rhea" id="RHEA-COMP:12673"/>
        <dbReference type="ChEBI" id="CHEBI:15378"/>
        <dbReference type="ChEBI" id="CHEBI:64719"/>
        <dbReference type="ChEBI" id="CHEBI:78442"/>
        <dbReference type="ChEBI" id="CHEBI:78494"/>
        <dbReference type="ChEBI" id="CHEBI:133044"/>
        <dbReference type="EC" id="2.3.2.6"/>
    </reaction>
</comment>
<dbReference type="AlphaFoldDB" id="A0A846QE08"/>